<protein>
    <submittedName>
        <fullName evidence="1">Uncharacterized protein</fullName>
    </submittedName>
</protein>
<organism evidence="1 2">
    <name type="scientific">Nocardioides alpinus</name>
    <dbReference type="NCBI Taxonomy" id="748909"/>
    <lineage>
        <taxon>Bacteria</taxon>
        <taxon>Bacillati</taxon>
        <taxon>Actinomycetota</taxon>
        <taxon>Actinomycetes</taxon>
        <taxon>Propionibacteriales</taxon>
        <taxon>Nocardioidaceae</taxon>
        <taxon>Nocardioides</taxon>
    </lineage>
</organism>
<evidence type="ECO:0000313" key="1">
    <source>
        <dbReference type="EMBL" id="PKH40997.1"/>
    </source>
</evidence>
<dbReference type="RefSeq" id="WP_091200288.1">
    <property type="nucleotide sequence ID" value="NZ_FOKC01000009.1"/>
</dbReference>
<dbReference type="Proteomes" id="UP000233565">
    <property type="component" value="Unassembled WGS sequence"/>
</dbReference>
<keyword evidence="2" id="KW-1185">Reference proteome</keyword>
<gene>
    <name evidence="1" type="ORF">CXG46_11130</name>
</gene>
<sequence>MQEMSRDQMQAEIQKRFEARLAELRSEGRTIYDQQIDPDDTSTDAPELWCIVEVDTDEVVQGHMSNADVDEFVAQHPSWVHVWEVHDRIQDDVREA</sequence>
<dbReference type="EMBL" id="PJBV01000016">
    <property type="protein sequence ID" value="PKH40997.1"/>
    <property type="molecule type" value="Genomic_DNA"/>
</dbReference>
<name>A0ABX4QWX8_9ACTN</name>
<accession>A0ABX4QWX8</accession>
<reference evidence="1 2" key="1">
    <citation type="submission" date="2017-12" db="EMBL/GenBank/DDBJ databases">
        <title>Pharmacopeia of the Arctic Ocean.</title>
        <authorList>
            <person name="Collins E."/>
            <person name="Ducluzeau A.-L."/>
        </authorList>
    </citation>
    <scope>NUCLEOTIDE SEQUENCE [LARGE SCALE GENOMIC DNA]</scope>
    <source>
        <strain evidence="1 2">DSM 23325</strain>
    </source>
</reference>
<comment type="caution">
    <text evidence="1">The sequence shown here is derived from an EMBL/GenBank/DDBJ whole genome shotgun (WGS) entry which is preliminary data.</text>
</comment>
<proteinExistence type="predicted"/>
<evidence type="ECO:0000313" key="2">
    <source>
        <dbReference type="Proteomes" id="UP000233565"/>
    </source>
</evidence>